<proteinExistence type="predicted"/>
<dbReference type="Pfam" id="PF09250">
    <property type="entry name" value="Prim-Pol"/>
    <property type="match status" value="1"/>
</dbReference>
<dbReference type="Proteomes" id="UP001271792">
    <property type="component" value="Unassembled WGS sequence"/>
</dbReference>
<evidence type="ECO:0000313" key="3">
    <source>
        <dbReference type="EMBL" id="MDX8048505.1"/>
    </source>
</evidence>
<protein>
    <submittedName>
        <fullName evidence="3">Bifunctional DNA primase/polymerase</fullName>
    </submittedName>
</protein>
<evidence type="ECO:0000256" key="1">
    <source>
        <dbReference type="SAM" id="MobiDB-lite"/>
    </source>
</evidence>
<feature type="region of interest" description="Disordered" evidence="1">
    <location>
        <begin position="308"/>
        <end position="336"/>
    </location>
</feature>
<sequence length="336" mass="35970">MSETNMLLFHALHYARLGMCVFPLRVGTKVPALHGDSPRRPCPRTGVCRNGHLGWEQRATTDPDRITACWSAAPFNIGIATGPSNLLVIDLDTRKSPDDVPPQRWNREGIVDGHDVFAAICEEAGEPVPWETFTAHTPSGGTHYYYKAPSTVELRNTTGDAGNGLGWKVDTRAHGGYVVGPWSSTPAGEYWAEDDAMPIDLPTWLVHCLTPRPPAARTAPIVSRSERLPGYVAAAVRGERDRVAGAQSGAHTRTLFVASVALGQLVGGGLLPSATAEAELFNAALHMITDRCGCTEAEVLRTIANGLRAGGSRPRKAPAEHAPATTEELFTDRGAA</sequence>
<dbReference type="InterPro" id="IPR015330">
    <property type="entry name" value="DNA_primase/pol_bifunc_N"/>
</dbReference>
<evidence type="ECO:0000259" key="2">
    <source>
        <dbReference type="SMART" id="SM00943"/>
    </source>
</evidence>
<keyword evidence="4" id="KW-1185">Reference proteome</keyword>
<dbReference type="RefSeq" id="WP_319982623.1">
    <property type="nucleotide sequence ID" value="NZ_JAXAVV010000002.1"/>
</dbReference>
<dbReference type="SMART" id="SM00943">
    <property type="entry name" value="Prim-Pol"/>
    <property type="match status" value="1"/>
</dbReference>
<evidence type="ECO:0000313" key="4">
    <source>
        <dbReference type="Proteomes" id="UP001271792"/>
    </source>
</evidence>
<dbReference type="EMBL" id="JAXAVV010000002">
    <property type="protein sequence ID" value="MDX8048505.1"/>
    <property type="molecule type" value="Genomic_DNA"/>
</dbReference>
<gene>
    <name evidence="3" type="ORF">SK571_03855</name>
</gene>
<accession>A0ABU4TJT8</accession>
<feature type="domain" description="DNA primase/polymerase bifunctional N-terminal" evidence="2">
    <location>
        <begin position="11"/>
        <end position="205"/>
    </location>
</feature>
<organism evidence="3 4">
    <name type="scientific">Lentzea kristufekii</name>
    <dbReference type="NCBI Taxonomy" id="3095430"/>
    <lineage>
        <taxon>Bacteria</taxon>
        <taxon>Bacillati</taxon>
        <taxon>Actinomycetota</taxon>
        <taxon>Actinomycetes</taxon>
        <taxon>Pseudonocardiales</taxon>
        <taxon>Pseudonocardiaceae</taxon>
        <taxon>Lentzea</taxon>
    </lineage>
</organism>
<name>A0ABU4TJT8_9PSEU</name>
<reference evidence="3 4" key="1">
    <citation type="submission" date="2023-11" db="EMBL/GenBank/DDBJ databases">
        <title>Lentzea sokolovensis, sp. nov., Lentzea kristufkii, sp. nov., and Lentzea miocenensis, sp. nov., rare actinobacteria from Sokolov Coal Basin, Miocene lacustrine sediment, Czech Republic.</title>
        <authorList>
            <person name="Lara A."/>
            <person name="Kotroba L."/>
            <person name="Nouioui I."/>
            <person name="Neumann-Schaal M."/>
            <person name="Mast Y."/>
            <person name="Chronakova A."/>
        </authorList>
    </citation>
    <scope>NUCLEOTIDE SEQUENCE [LARGE SCALE GENOMIC DNA]</scope>
    <source>
        <strain evidence="3 4">BCCO 10_0798</strain>
    </source>
</reference>
<dbReference type="SUPFAM" id="SSF56747">
    <property type="entry name" value="Prim-pol domain"/>
    <property type="match status" value="1"/>
</dbReference>
<dbReference type="CDD" id="cd04859">
    <property type="entry name" value="Prim_Pol"/>
    <property type="match status" value="1"/>
</dbReference>
<comment type="caution">
    <text evidence="3">The sequence shown here is derived from an EMBL/GenBank/DDBJ whole genome shotgun (WGS) entry which is preliminary data.</text>
</comment>